<reference evidence="3 4" key="1">
    <citation type="journal article" date="2019" name="Sci. Rep.">
        <title>Orb-weaving spider Araneus ventricosus genome elucidates the spidroin gene catalogue.</title>
        <authorList>
            <person name="Kono N."/>
            <person name="Nakamura H."/>
            <person name="Ohtoshi R."/>
            <person name="Moran D.A.P."/>
            <person name="Shinohara A."/>
            <person name="Yoshida Y."/>
            <person name="Fujiwara M."/>
            <person name="Mori M."/>
            <person name="Tomita M."/>
            <person name="Arakawa K."/>
        </authorList>
    </citation>
    <scope>NUCLEOTIDE SEQUENCE [LARGE SCALE GENOMIC DNA]</scope>
</reference>
<evidence type="ECO:0000256" key="2">
    <source>
        <dbReference type="SAM" id="Phobius"/>
    </source>
</evidence>
<feature type="transmembrane region" description="Helical" evidence="2">
    <location>
        <begin position="6"/>
        <end position="26"/>
    </location>
</feature>
<feature type="compositionally biased region" description="Polar residues" evidence="1">
    <location>
        <begin position="386"/>
        <end position="408"/>
    </location>
</feature>
<evidence type="ECO:0000313" key="4">
    <source>
        <dbReference type="Proteomes" id="UP000499080"/>
    </source>
</evidence>
<evidence type="ECO:0000313" key="3">
    <source>
        <dbReference type="EMBL" id="GBL80420.1"/>
    </source>
</evidence>
<gene>
    <name evidence="3" type="ORF">AVEN_92316_1</name>
</gene>
<feature type="region of interest" description="Disordered" evidence="1">
    <location>
        <begin position="380"/>
        <end position="504"/>
    </location>
</feature>
<dbReference type="OrthoDB" id="6434656at2759"/>
<dbReference type="AlphaFoldDB" id="A0A4Y2AL38"/>
<feature type="compositionally biased region" description="Basic and acidic residues" evidence="1">
    <location>
        <begin position="439"/>
        <end position="459"/>
    </location>
</feature>
<dbReference type="Proteomes" id="UP000499080">
    <property type="component" value="Unassembled WGS sequence"/>
</dbReference>
<sequence length="724" mass="83597">MQSLIIQIAYLFALPLLIAIAGFIIVRSFCSFRNRQIQRNAVSAKVKSEARSYRKKKRDDDSVILEVSSDDTTDSSLSYSEKVPSSKHRQRDVIGNSKLHMKTINESTTVPIFIATDMIAKTASSEAFAQTENLERNIAVQADIVPKIYSMKTHRHQYVQTDLDFEKFGYYNDSMRRNSFIGLQIEKNFIEFSDPPLTDISTLHCNPIQKKSNSNNISNLEERAYRLSRWLSEEKDICKSNMEFDLTKTFPKMYGTRRSDVYPNYSIPNISNYFEGNRIIQKHYSPEDNYSKSSHDIDSHLNIFQTLKAPVILPHFYKDAVIETDQNSNKYFDLIPESKSAREIRADLSRRPVDRFPVEFKESAMKPIDYEFKRNMFDRRHKSEESQTPTNFRKLSHSYSSPDSNATKRTVYEIARRLEKRSPTPISPLKKLPQSISQKCDKISKAEKKQNSTHLESKGTPKPGTPKPGTPQKHRNVQIQKTSKPEGNHLRADRDFDKITTGENPNVKRINKFQSNMKNKYSPEKTEATKIYYESAGARQEKGVFNNKTIEVCPKSDKKQDSAVAYRKIENHGNQISHAKHDLKEKCIKSYHDLKATNFKSNKQQEDKLQIASNSQEDTLLNKTDQEGFADPEETAHDKVPVWKRAQLFSKIINKNDLAETGDTFASEQKDPDIFEKQGPIRVKKKFSNYLKGQYRSLEDETVSKSYMMIQDLKEVLQKRGICN</sequence>
<protein>
    <submittedName>
        <fullName evidence="3">Uncharacterized protein</fullName>
    </submittedName>
</protein>
<feature type="region of interest" description="Disordered" evidence="1">
    <location>
        <begin position="72"/>
        <end position="91"/>
    </location>
</feature>
<keyword evidence="2" id="KW-0812">Transmembrane</keyword>
<evidence type="ECO:0000256" key="1">
    <source>
        <dbReference type="SAM" id="MobiDB-lite"/>
    </source>
</evidence>
<organism evidence="3 4">
    <name type="scientific">Araneus ventricosus</name>
    <name type="common">Orbweaver spider</name>
    <name type="synonym">Epeira ventricosa</name>
    <dbReference type="NCBI Taxonomy" id="182803"/>
    <lineage>
        <taxon>Eukaryota</taxon>
        <taxon>Metazoa</taxon>
        <taxon>Ecdysozoa</taxon>
        <taxon>Arthropoda</taxon>
        <taxon>Chelicerata</taxon>
        <taxon>Arachnida</taxon>
        <taxon>Araneae</taxon>
        <taxon>Araneomorphae</taxon>
        <taxon>Entelegynae</taxon>
        <taxon>Araneoidea</taxon>
        <taxon>Araneidae</taxon>
        <taxon>Araneus</taxon>
    </lineage>
</organism>
<accession>A0A4Y2AL38</accession>
<keyword evidence="2" id="KW-1133">Transmembrane helix</keyword>
<dbReference type="EMBL" id="BGPR01000021">
    <property type="protein sequence ID" value="GBL80420.1"/>
    <property type="molecule type" value="Genomic_DNA"/>
</dbReference>
<comment type="caution">
    <text evidence="3">The sequence shown here is derived from an EMBL/GenBank/DDBJ whole genome shotgun (WGS) entry which is preliminary data.</text>
</comment>
<name>A0A4Y2AL38_ARAVE</name>
<proteinExistence type="predicted"/>
<feature type="compositionally biased region" description="Basic and acidic residues" evidence="1">
    <location>
        <begin position="410"/>
        <end position="422"/>
    </location>
</feature>
<keyword evidence="4" id="KW-1185">Reference proteome</keyword>
<keyword evidence="2" id="KW-0472">Membrane</keyword>
<feature type="compositionally biased region" description="Basic and acidic residues" evidence="1">
    <location>
        <begin position="483"/>
        <end position="500"/>
    </location>
</feature>